<proteinExistence type="predicted"/>
<comment type="caution">
    <text evidence="2">The sequence shown here is derived from an EMBL/GenBank/DDBJ whole genome shotgun (WGS) entry which is preliminary data.</text>
</comment>
<organism evidence="2 3">
    <name type="scientific">Weissella muntiaci</name>
    <dbReference type="NCBI Taxonomy" id="2508881"/>
    <lineage>
        <taxon>Bacteria</taxon>
        <taxon>Bacillati</taxon>
        <taxon>Bacillota</taxon>
        <taxon>Bacilli</taxon>
        <taxon>Lactobacillales</taxon>
        <taxon>Lactobacillaceae</taxon>
        <taxon>Weissella</taxon>
    </lineage>
</organism>
<dbReference type="OrthoDB" id="7864805at2"/>
<feature type="transmembrane region" description="Helical" evidence="1">
    <location>
        <begin position="158"/>
        <end position="177"/>
    </location>
</feature>
<evidence type="ECO:0000313" key="3">
    <source>
        <dbReference type="Proteomes" id="UP000371977"/>
    </source>
</evidence>
<dbReference type="Pfam" id="PF04657">
    <property type="entry name" value="DMT_YdcZ"/>
    <property type="match status" value="2"/>
</dbReference>
<keyword evidence="1" id="KW-0472">Membrane</keyword>
<keyword evidence="1" id="KW-0812">Transmembrane</keyword>
<dbReference type="PANTHER" id="PTHR34821:SF2">
    <property type="entry name" value="INNER MEMBRANE PROTEIN YDCZ"/>
    <property type="match status" value="1"/>
</dbReference>
<evidence type="ECO:0000256" key="1">
    <source>
        <dbReference type="SAM" id="Phobius"/>
    </source>
</evidence>
<feature type="transmembrane region" description="Helical" evidence="1">
    <location>
        <begin position="222"/>
        <end position="248"/>
    </location>
</feature>
<dbReference type="EMBL" id="SDGZ01000014">
    <property type="protein sequence ID" value="TYC49596.1"/>
    <property type="molecule type" value="Genomic_DNA"/>
</dbReference>
<feature type="transmembrane region" description="Helical" evidence="1">
    <location>
        <begin position="254"/>
        <end position="274"/>
    </location>
</feature>
<keyword evidence="1" id="KW-1133">Transmembrane helix</keyword>
<feature type="transmembrane region" description="Helical" evidence="1">
    <location>
        <begin position="35"/>
        <end position="56"/>
    </location>
</feature>
<evidence type="ECO:0000313" key="2">
    <source>
        <dbReference type="EMBL" id="TYC49596.1"/>
    </source>
</evidence>
<accession>A0A6C2C7P1</accession>
<reference evidence="2 3" key="1">
    <citation type="submission" date="2019-01" db="EMBL/GenBank/DDBJ databases">
        <title>Weissella sp. nov., a novel lactic acid bacterium isolated from animal feces.</title>
        <authorList>
            <person name="Wang L.-T."/>
        </authorList>
    </citation>
    <scope>NUCLEOTIDE SEQUENCE [LARGE SCALE GENOMIC DNA]</scope>
    <source>
        <strain evidence="2 3">8H-2</strain>
    </source>
</reference>
<feature type="transmembrane region" description="Helical" evidence="1">
    <location>
        <begin position="189"/>
        <end position="210"/>
    </location>
</feature>
<feature type="transmembrane region" description="Helical" evidence="1">
    <location>
        <begin position="6"/>
        <end position="23"/>
    </location>
</feature>
<dbReference type="Proteomes" id="UP000371977">
    <property type="component" value="Unassembled WGS sequence"/>
</dbReference>
<feature type="transmembrane region" description="Helical" evidence="1">
    <location>
        <begin position="286"/>
        <end position="302"/>
    </location>
</feature>
<dbReference type="GO" id="GO:0005886">
    <property type="term" value="C:plasma membrane"/>
    <property type="evidence" value="ECO:0007669"/>
    <property type="project" value="TreeGrafter"/>
</dbReference>
<feature type="transmembrane region" description="Helical" evidence="1">
    <location>
        <begin position="96"/>
        <end position="117"/>
    </location>
</feature>
<keyword evidence="3" id="KW-1185">Reference proteome</keyword>
<protein>
    <submittedName>
        <fullName evidence="2">DMT family transporter</fullName>
    </submittedName>
</protein>
<dbReference type="RefSeq" id="WP_148622588.1">
    <property type="nucleotide sequence ID" value="NZ_SDGZ01000014.1"/>
</dbReference>
<name>A0A6C2C7P1_9LACO</name>
<gene>
    <name evidence="2" type="ORF">ESZ50_05480</name>
</gene>
<feature type="transmembrane region" description="Helical" evidence="1">
    <location>
        <begin position="129"/>
        <end position="146"/>
    </location>
</feature>
<dbReference type="PANTHER" id="PTHR34821">
    <property type="entry name" value="INNER MEMBRANE PROTEIN YDCZ"/>
    <property type="match status" value="1"/>
</dbReference>
<feature type="transmembrane region" description="Helical" evidence="1">
    <location>
        <begin position="68"/>
        <end position="89"/>
    </location>
</feature>
<dbReference type="AlphaFoldDB" id="A0A6C2C7P1"/>
<sequence length="303" mass="32842">MLYLLSLFAGIILAIQSPLSVNLGKKIHSPILSSLITYIIGSFEFIVLLLILQVNIPNLITTTFSHGFPWLIGGFMGAIYITSIIILFPKLGPIKAVIYPTLGQILSGILIDSFGLFKMPTSTMNLIKFIGVLLLIAGVIFSAYSPKKRTTTNQRNDLLYSVWAFIAGILSTLQGIFNANLGVELNNTIGSTFIAFLFGTVLLLIVVLITRQFTVPNLIVGLTSPIGWLAGTIGATFVLSITFLTPILGPGLTVSMTLIATMISSAIIEHFGFLRVVQNQITRQKIIGIIIFILGIIFIKIVG</sequence>
<dbReference type="InterPro" id="IPR006750">
    <property type="entry name" value="YdcZ"/>
</dbReference>